<feature type="compositionally biased region" description="Acidic residues" evidence="5">
    <location>
        <begin position="550"/>
        <end position="570"/>
    </location>
</feature>
<keyword evidence="2" id="KW-0238">DNA-binding</keyword>
<feature type="compositionally biased region" description="Acidic residues" evidence="5">
    <location>
        <begin position="592"/>
        <end position="620"/>
    </location>
</feature>
<dbReference type="InterPro" id="IPR040454">
    <property type="entry name" value="TF_IIIC_Tfc1/Sfc1"/>
</dbReference>
<feature type="domain" description="Transcription factor IIIC subunit 5 HTH" evidence="6">
    <location>
        <begin position="196"/>
        <end position="347"/>
    </location>
</feature>
<evidence type="ECO:0000256" key="3">
    <source>
        <dbReference type="ARBA" id="ARBA00023163"/>
    </source>
</evidence>
<feature type="region of interest" description="Disordered" evidence="5">
    <location>
        <begin position="87"/>
        <end position="130"/>
    </location>
</feature>
<sequence>MDDKRGPRTAPFYAVPSRRLVSVEHPAVVRNVDKAIETLQGDPGIKTILNPADGILANLVLRPEDAMARSVQSTSIQSNNVLLKVTVPKRTGRKRKRGSNEPFLDAPESEASKPPPRRTAKDLLRSLSDNPSKYQIEPVGRVERTHVFRGIPDFVYSTTASSFTNRFRDQILPFDFDKMKQFDIEMTKGTIANADLIPPPSFSHGDVPFHYIYRQNPTVKQAIGRSGQLETVNTQTANKIRTYLVPYDIPQVPTEPRPDMLPISALDAGMLRTIATLNALYEKQPAWTRRGLRNNLTTDEERLNLRHAIPYVGYIFRSGPWRDAIIKFGLDPRTSPEYRHYQTFMFRLLAREAELARDGGGGRRHTVPRPSEMRVVEDEGAGGLSTGHIFTGKLPFAHDGRIWMVGEIEDAQLRACLYPPDAGPGFLRSECDIVTDGWFRNGALAKAKTIMRNKIQALMEGREPVDEDYTKIMRLPDHAQSETDFSLFTLDPQTASPKEISLATEVRAIIRSSPVWRDLTANAGLARREAGEGRGRVKGKQAVKGKSVEPEPEPEPEPEKVDEESEGEEAEIQRREMLADQVADAAAARDADEADEDDEADGDGDGDGDDSDDMDDDEDEQRVTGLPA</sequence>
<organism evidence="8 9">
    <name type="scientific">Penicillium chrysogenum</name>
    <name type="common">Penicillium notatum</name>
    <dbReference type="NCBI Taxonomy" id="5076"/>
    <lineage>
        <taxon>Eukaryota</taxon>
        <taxon>Fungi</taxon>
        <taxon>Dikarya</taxon>
        <taxon>Ascomycota</taxon>
        <taxon>Pezizomycotina</taxon>
        <taxon>Eurotiomycetes</taxon>
        <taxon>Eurotiomycetidae</taxon>
        <taxon>Eurotiales</taxon>
        <taxon>Aspergillaceae</taxon>
        <taxon>Penicillium</taxon>
        <taxon>Penicillium chrysogenum species complex</taxon>
    </lineage>
</organism>
<dbReference type="InterPro" id="IPR042536">
    <property type="entry name" value="TFIIIC_tauA_Sfc1"/>
</dbReference>
<dbReference type="EMBL" id="JAPVEB010000003">
    <property type="protein sequence ID" value="KAJ5270229.1"/>
    <property type="molecule type" value="Genomic_DNA"/>
</dbReference>
<feature type="compositionally biased region" description="Low complexity" evidence="5">
    <location>
        <begin position="579"/>
        <end position="588"/>
    </location>
</feature>
<reference evidence="8 9" key="1">
    <citation type="journal article" date="2023" name="IMA Fungus">
        <title>Comparative genomic study of the Penicillium genus elucidates a diverse pangenome and 15 lateral gene transfer events.</title>
        <authorList>
            <person name="Petersen C."/>
            <person name="Sorensen T."/>
            <person name="Nielsen M.R."/>
            <person name="Sondergaard T.E."/>
            <person name="Sorensen J.L."/>
            <person name="Fitzpatrick D.A."/>
            <person name="Frisvad J.C."/>
            <person name="Nielsen K.L."/>
        </authorList>
    </citation>
    <scope>NUCLEOTIDE SEQUENCE [LARGE SCALE GENOMIC DNA]</scope>
    <source>
        <strain evidence="8 9">IBT 3361</strain>
    </source>
</reference>
<evidence type="ECO:0000313" key="8">
    <source>
        <dbReference type="EMBL" id="KAJ5270229.1"/>
    </source>
</evidence>
<evidence type="ECO:0000256" key="1">
    <source>
        <dbReference type="ARBA" id="ARBA00004123"/>
    </source>
</evidence>
<keyword evidence="4" id="KW-0539">Nucleus</keyword>
<evidence type="ECO:0008006" key="10">
    <source>
        <dbReference type="Google" id="ProtNLM"/>
    </source>
</evidence>
<gene>
    <name evidence="8" type="ORF">N7505_005987</name>
</gene>
<keyword evidence="3" id="KW-0804">Transcription</keyword>
<dbReference type="Proteomes" id="UP001220256">
    <property type="component" value="Unassembled WGS sequence"/>
</dbReference>
<evidence type="ECO:0000259" key="7">
    <source>
        <dbReference type="Pfam" id="PF17682"/>
    </source>
</evidence>
<dbReference type="InterPro" id="IPR041499">
    <property type="entry name" value="Tfc1/Sfc1_N"/>
</dbReference>
<dbReference type="Pfam" id="PF09734">
    <property type="entry name" value="Tau95"/>
    <property type="match status" value="1"/>
</dbReference>
<protein>
    <recommendedName>
        <fullName evidence="10">Transcription factor tau subunit</fullName>
    </recommendedName>
</protein>
<comment type="caution">
    <text evidence="8">The sequence shown here is derived from an EMBL/GenBank/DDBJ whole genome shotgun (WGS) entry which is preliminary data.</text>
</comment>
<evidence type="ECO:0000256" key="5">
    <source>
        <dbReference type="SAM" id="MobiDB-lite"/>
    </source>
</evidence>
<keyword evidence="9" id="KW-1185">Reference proteome</keyword>
<accession>A0ABQ8WJM8</accession>
<evidence type="ECO:0000256" key="2">
    <source>
        <dbReference type="ARBA" id="ARBA00023125"/>
    </source>
</evidence>
<evidence type="ECO:0000313" key="9">
    <source>
        <dbReference type="Proteomes" id="UP001220256"/>
    </source>
</evidence>
<evidence type="ECO:0000259" key="6">
    <source>
        <dbReference type="Pfam" id="PF09734"/>
    </source>
</evidence>
<evidence type="ECO:0000256" key="4">
    <source>
        <dbReference type="ARBA" id="ARBA00023242"/>
    </source>
</evidence>
<dbReference type="Gene3D" id="3.30.200.160">
    <property type="entry name" value="TFIIIC, subcomplex tauA, subunit Sfc1, barrel domain"/>
    <property type="match status" value="1"/>
</dbReference>
<comment type="subcellular location">
    <subcellularLocation>
        <location evidence="1">Nucleus</location>
    </subcellularLocation>
</comment>
<name>A0ABQ8WJM8_PENCH</name>
<feature type="region of interest" description="Disordered" evidence="5">
    <location>
        <begin position="527"/>
        <end position="628"/>
    </location>
</feature>
<dbReference type="InterPro" id="IPR019136">
    <property type="entry name" value="TF_IIIC_su-5_HTH"/>
</dbReference>
<feature type="domain" description="Transcription factor IIIC subunit Tfc1/Sfc1 triple barrel" evidence="7">
    <location>
        <begin position="21"/>
        <end position="157"/>
    </location>
</feature>
<dbReference type="Pfam" id="PF17682">
    <property type="entry name" value="Tau95_N"/>
    <property type="match status" value="1"/>
</dbReference>
<dbReference type="PANTHER" id="PTHR13230">
    <property type="entry name" value="GENERAL TRANSCRIPTION FACTOR IIIC, POLYPEPTIDE 5"/>
    <property type="match status" value="1"/>
</dbReference>
<proteinExistence type="predicted"/>
<dbReference type="PANTHER" id="PTHR13230:SF5">
    <property type="entry name" value="GENERAL TRANSCRIPTION FACTOR 3C POLYPEPTIDE 5"/>
    <property type="match status" value="1"/>
</dbReference>